<gene>
    <name evidence="1" type="ORF">FCL54_13165</name>
</gene>
<evidence type="ECO:0000313" key="1">
    <source>
        <dbReference type="EMBL" id="TLS36900.1"/>
    </source>
</evidence>
<dbReference type="AlphaFoldDB" id="A0A5R9F374"/>
<sequence>MGVGPNTCAACVQNFSRCVDAAMQLPSVDAQLDALIQCSTDLIACVLELCPNVEPECQACVIDFVNCMGAALQETGEANQLAALLDCSQNLIFCVLPQ</sequence>
<name>A0A5R9F374_9BACL</name>
<comment type="caution">
    <text evidence="1">The sequence shown here is derived from an EMBL/GenBank/DDBJ whole genome shotgun (WGS) entry which is preliminary data.</text>
</comment>
<evidence type="ECO:0000313" key="2">
    <source>
        <dbReference type="Proteomes" id="UP000308230"/>
    </source>
</evidence>
<keyword evidence="2" id="KW-1185">Reference proteome</keyword>
<organism evidence="1 2">
    <name type="scientific">Exobacillus caeni</name>
    <dbReference type="NCBI Taxonomy" id="2574798"/>
    <lineage>
        <taxon>Bacteria</taxon>
        <taxon>Bacillati</taxon>
        <taxon>Bacillota</taxon>
        <taxon>Bacilli</taxon>
        <taxon>Bacillales</taxon>
        <taxon>Guptibacillaceae</taxon>
        <taxon>Exobacillus</taxon>
    </lineage>
</organism>
<dbReference type="Proteomes" id="UP000308230">
    <property type="component" value="Unassembled WGS sequence"/>
</dbReference>
<dbReference type="RefSeq" id="WP_138127098.1">
    <property type="nucleotide sequence ID" value="NZ_SWLG01000008.1"/>
</dbReference>
<proteinExistence type="predicted"/>
<dbReference type="EMBL" id="SWLG01000008">
    <property type="protein sequence ID" value="TLS36900.1"/>
    <property type="molecule type" value="Genomic_DNA"/>
</dbReference>
<protein>
    <submittedName>
        <fullName evidence="1">Uncharacterized protein</fullName>
    </submittedName>
</protein>
<accession>A0A5R9F374</accession>
<reference evidence="1 2" key="1">
    <citation type="submission" date="2019-04" db="EMBL/GenBank/DDBJ databases">
        <title>Bacillus caeni sp. nov., a bacterium isolated from mangrove sediment.</title>
        <authorList>
            <person name="Huang H."/>
            <person name="Mo K."/>
            <person name="Hu Y."/>
        </authorList>
    </citation>
    <scope>NUCLEOTIDE SEQUENCE [LARGE SCALE GENOMIC DNA]</scope>
    <source>
        <strain evidence="1 2">HB172195</strain>
    </source>
</reference>